<protein>
    <submittedName>
        <fullName evidence="3">Uncharacterized protein LOC128776904</fullName>
    </submittedName>
</protein>
<dbReference type="RefSeq" id="XP_053757799.1">
    <property type="nucleotide sequence ID" value="XM_053901824.1"/>
</dbReference>
<keyword evidence="2" id="KW-1185">Reference proteome</keyword>
<feature type="compositionally biased region" description="Basic and acidic residues" evidence="1">
    <location>
        <begin position="198"/>
        <end position="210"/>
    </location>
</feature>
<gene>
    <name evidence="3" type="primary">LOC128776904</name>
</gene>
<evidence type="ECO:0000313" key="3">
    <source>
        <dbReference type="RefSeq" id="XP_053757799.1"/>
    </source>
</evidence>
<proteinExistence type="predicted"/>
<organism evidence="2 3">
    <name type="scientific">Panthera pardus</name>
    <name type="common">Leopard</name>
    <name type="synonym">Felis pardus</name>
    <dbReference type="NCBI Taxonomy" id="9691"/>
    <lineage>
        <taxon>Eukaryota</taxon>
        <taxon>Metazoa</taxon>
        <taxon>Chordata</taxon>
        <taxon>Craniata</taxon>
        <taxon>Vertebrata</taxon>
        <taxon>Euteleostomi</taxon>
        <taxon>Mammalia</taxon>
        <taxon>Eutheria</taxon>
        <taxon>Laurasiatheria</taxon>
        <taxon>Carnivora</taxon>
        <taxon>Feliformia</taxon>
        <taxon>Felidae</taxon>
        <taxon>Pantherinae</taxon>
        <taxon>Panthera</taxon>
    </lineage>
</organism>
<evidence type="ECO:0000256" key="1">
    <source>
        <dbReference type="SAM" id="MobiDB-lite"/>
    </source>
</evidence>
<reference evidence="3" key="1">
    <citation type="submission" date="2025-08" db="UniProtKB">
        <authorList>
            <consortium name="RefSeq"/>
        </authorList>
    </citation>
    <scope>IDENTIFICATION</scope>
    <source>
        <tissue evidence="3">Whole blood</tissue>
    </source>
</reference>
<dbReference type="GeneID" id="128776904"/>
<dbReference type="Proteomes" id="UP001165780">
    <property type="component" value="Unplaced"/>
</dbReference>
<feature type="region of interest" description="Disordered" evidence="1">
    <location>
        <begin position="97"/>
        <end position="223"/>
    </location>
</feature>
<accession>A0A9W2VGN0</accession>
<dbReference type="AlphaFoldDB" id="A0A9W2VGN0"/>
<evidence type="ECO:0000313" key="2">
    <source>
        <dbReference type="Proteomes" id="UP001165780"/>
    </source>
</evidence>
<name>A0A9W2VGN0_PANPR</name>
<sequence length="223" mass="23272">MSFPTPARARGISGAAAAGETLVLQRLLLDKAPTVPEKYRESGQAHWAAQGGGRLELLGGSAGARGGATLTRRLPSRRRRSARAAAVIHWALPGFAHSGRQGSARVGEGVASEPRGCSHPEQAGRSRRALSAPAGASKPRAISGLSRPPGSPPAPEAAAARPERSGGGATLGAGRERRPPRTPQSRSRRLDPTSAETKMPEHSANTREAEDTSLDVKQQHLLH</sequence>